<feature type="transmembrane region" description="Helical" evidence="2">
    <location>
        <begin position="23"/>
        <end position="41"/>
    </location>
</feature>
<dbReference type="Proteomes" id="UP001301958">
    <property type="component" value="Unassembled WGS sequence"/>
</dbReference>
<reference evidence="3" key="1">
    <citation type="journal article" date="2023" name="Mol. Phylogenet. Evol.">
        <title>Genome-scale phylogeny and comparative genomics of the fungal order Sordariales.</title>
        <authorList>
            <person name="Hensen N."/>
            <person name="Bonometti L."/>
            <person name="Westerberg I."/>
            <person name="Brannstrom I.O."/>
            <person name="Guillou S."/>
            <person name="Cros-Aarteil S."/>
            <person name="Calhoun S."/>
            <person name="Haridas S."/>
            <person name="Kuo A."/>
            <person name="Mondo S."/>
            <person name="Pangilinan J."/>
            <person name="Riley R."/>
            <person name="LaButti K."/>
            <person name="Andreopoulos B."/>
            <person name="Lipzen A."/>
            <person name="Chen C."/>
            <person name="Yan M."/>
            <person name="Daum C."/>
            <person name="Ng V."/>
            <person name="Clum A."/>
            <person name="Steindorff A."/>
            <person name="Ohm R.A."/>
            <person name="Martin F."/>
            <person name="Silar P."/>
            <person name="Natvig D.O."/>
            <person name="Lalanne C."/>
            <person name="Gautier V."/>
            <person name="Ament-Velasquez S.L."/>
            <person name="Kruys A."/>
            <person name="Hutchinson M.I."/>
            <person name="Powell A.J."/>
            <person name="Barry K."/>
            <person name="Miller A.N."/>
            <person name="Grigoriev I.V."/>
            <person name="Debuchy R."/>
            <person name="Gladieux P."/>
            <person name="Hiltunen Thoren M."/>
            <person name="Johannesson H."/>
        </authorList>
    </citation>
    <scope>NUCLEOTIDE SEQUENCE</scope>
    <source>
        <strain evidence="3">CBS 990.96</strain>
    </source>
</reference>
<accession>A0AAN7BQQ6</accession>
<dbReference type="EMBL" id="MU865326">
    <property type="protein sequence ID" value="KAK4227829.1"/>
    <property type="molecule type" value="Genomic_DNA"/>
</dbReference>
<evidence type="ECO:0000313" key="4">
    <source>
        <dbReference type="Proteomes" id="UP001301958"/>
    </source>
</evidence>
<keyword evidence="4" id="KW-1185">Reference proteome</keyword>
<feature type="region of interest" description="Disordered" evidence="1">
    <location>
        <begin position="71"/>
        <end position="125"/>
    </location>
</feature>
<reference evidence="3" key="2">
    <citation type="submission" date="2023-05" db="EMBL/GenBank/DDBJ databases">
        <authorList>
            <consortium name="Lawrence Berkeley National Laboratory"/>
            <person name="Steindorff A."/>
            <person name="Hensen N."/>
            <person name="Bonometti L."/>
            <person name="Westerberg I."/>
            <person name="Brannstrom I.O."/>
            <person name="Guillou S."/>
            <person name="Cros-Aarteil S."/>
            <person name="Calhoun S."/>
            <person name="Haridas S."/>
            <person name="Kuo A."/>
            <person name="Mondo S."/>
            <person name="Pangilinan J."/>
            <person name="Riley R."/>
            <person name="Labutti K."/>
            <person name="Andreopoulos B."/>
            <person name="Lipzen A."/>
            <person name="Chen C."/>
            <person name="Yanf M."/>
            <person name="Daum C."/>
            <person name="Ng V."/>
            <person name="Clum A."/>
            <person name="Ohm R."/>
            <person name="Martin F."/>
            <person name="Silar P."/>
            <person name="Natvig D."/>
            <person name="Lalanne C."/>
            <person name="Gautier V."/>
            <person name="Ament-Velasquez S.L."/>
            <person name="Kruys A."/>
            <person name="Hutchinson M.I."/>
            <person name="Powell A.J."/>
            <person name="Barry K."/>
            <person name="Miller A.N."/>
            <person name="Grigoriev I.V."/>
            <person name="Debuchy R."/>
            <person name="Gladieux P."/>
            <person name="Thoren M.H."/>
            <person name="Johannesson H."/>
        </authorList>
    </citation>
    <scope>NUCLEOTIDE SEQUENCE</scope>
    <source>
        <strain evidence="3">CBS 990.96</strain>
    </source>
</reference>
<dbReference type="AlphaFoldDB" id="A0AAN7BQQ6"/>
<comment type="caution">
    <text evidence="3">The sequence shown here is derived from an EMBL/GenBank/DDBJ whole genome shotgun (WGS) entry which is preliminary data.</text>
</comment>
<protein>
    <submittedName>
        <fullName evidence="3">Uncharacterized protein</fullName>
    </submittedName>
</protein>
<feature type="compositionally biased region" description="Basic residues" evidence="1">
    <location>
        <begin position="82"/>
        <end position="98"/>
    </location>
</feature>
<evidence type="ECO:0000256" key="2">
    <source>
        <dbReference type="SAM" id="Phobius"/>
    </source>
</evidence>
<evidence type="ECO:0000313" key="3">
    <source>
        <dbReference type="EMBL" id="KAK4227829.1"/>
    </source>
</evidence>
<keyword evidence="2" id="KW-0472">Membrane</keyword>
<keyword evidence="2" id="KW-1133">Transmembrane helix</keyword>
<proteinExistence type="predicted"/>
<feature type="region of interest" description="Disordered" evidence="1">
    <location>
        <begin position="161"/>
        <end position="195"/>
    </location>
</feature>
<organism evidence="3 4">
    <name type="scientific">Podospora fimiseda</name>
    <dbReference type="NCBI Taxonomy" id="252190"/>
    <lineage>
        <taxon>Eukaryota</taxon>
        <taxon>Fungi</taxon>
        <taxon>Dikarya</taxon>
        <taxon>Ascomycota</taxon>
        <taxon>Pezizomycotina</taxon>
        <taxon>Sordariomycetes</taxon>
        <taxon>Sordariomycetidae</taxon>
        <taxon>Sordariales</taxon>
        <taxon>Podosporaceae</taxon>
        <taxon>Podospora</taxon>
    </lineage>
</organism>
<evidence type="ECO:0000256" key="1">
    <source>
        <dbReference type="SAM" id="MobiDB-lite"/>
    </source>
</evidence>
<keyword evidence="2" id="KW-0812">Transmembrane</keyword>
<name>A0AAN7BQQ6_9PEZI</name>
<feature type="transmembrane region" description="Helical" evidence="2">
    <location>
        <begin position="213"/>
        <end position="230"/>
    </location>
</feature>
<sequence>MRRIYSPLPFISLSLCSYSNPQAATFFFFFFPFPASLSFLFPRNITPFDERVTISLPPCTVPHTTYVKKKMPSSMYSDHDPHHHRRSHYGQQRRRRQPQHSPPPPSPLPRHHNHQNEDTQSCCSSSSACSSEKHAVIIHPRSKEINRDRYALVQEQRAYYDEDDEGPEEYVVNPGHRYQGRGGRGPGYYRDRSVDSYGSERERRYRRRKKEKGLLVAVVMFVAGVVLCFVD</sequence>
<gene>
    <name evidence="3" type="ORF">QBC38DRAFT_180322</name>
</gene>